<sequence>GRWSAGSPLSKWLTTGQAADPRRGLYLQIVGETVICSYLGGEVPPCSADMDMVGQAIMDLESMMLD</sequence>
<protein>
    <submittedName>
        <fullName evidence="1">Uncharacterized protein</fullName>
    </submittedName>
</protein>
<evidence type="ECO:0000313" key="2">
    <source>
        <dbReference type="Proteomes" id="UP000236291"/>
    </source>
</evidence>
<dbReference type="Proteomes" id="UP000236291">
    <property type="component" value="Unassembled WGS sequence"/>
</dbReference>
<name>A0A2K3M9E5_TRIPR</name>
<evidence type="ECO:0000313" key="1">
    <source>
        <dbReference type="EMBL" id="PNX87407.1"/>
    </source>
</evidence>
<dbReference type="EMBL" id="ASHM01053758">
    <property type="protein sequence ID" value="PNX87407.1"/>
    <property type="molecule type" value="Genomic_DNA"/>
</dbReference>
<feature type="non-terminal residue" evidence="1">
    <location>
        <position position="1"/>
    </location>
</feature>
<comment type="caution">
    <text evidence="1">The sequence shown here is derived from an EMBL/GenBank/DDBJ whole genome shotgun (WGS) entry which is preliminary data.</text>
</comment>
<proteinExistence type="predicted"/>
<gene>
    <name evidence="1" type="ORF">L195_g043495</name>
</gene>
<reference evidence="1 2" key="1">
    <citation type="journal article" date="2014" name="Am. J. Bot.">
        <title>Genome assembly and annotation for red clover (Trifolium pratense; Fabaceae).</title>
        <authorList>
            <person name="Istvanek J."/>
            <person name="Jaros M."/>
            <person name="Krenek A."/>
            <person name="Repkova J."/>
        </authorList>
    </citation>
    <scope>NUCLEOTIDE SEQUENCE [LARGE SCALE GENOMIC DNA]</scope>
    <source>
        <strain evidence="2">cv. Tatra</strain>
        <tissue evidence="1">Young leaves</tissue>
    </source>
</reference>
<accession>A0A2K3M9E5</accession>
<reference evidence="1 2" key="2">
    <citation type="journal article" date="2017" name="Front. Plant Sci.">
        <title>Gene Classification and Mining of Molecular Markers Useful in Red Clover (Trifolium pratense) Breeding.</title>
        <authorList>
            <person name="Istvanek J."/>
            <person name="Dluhosova J."/>
            <person name="Dluhos P."/>
            <person name="Patkova L."/>
            <person name="Nedelnik J."/>
            <person name="Repkova J."/>
        </authorList>
    </citation>
    <scope>NUCLEOTIDE SEQUENCE [LARGE SCALE GENOMIC DNA]</scope>
    <source>
        <strain evidence="2">cv. Tatra</strain>
        <tissue evidence="1">Young leaves</tissue>
    </source>
</reference>
<dbReference type="AlphaFoldDB" id="A0A2K3M9E5"/>
<organism evidence="1 2">
    <name type="scientific">Trifolium pratense</name>
    <name type="common">Red clover</name>
    <dbReference type="NCBI Taxonomy" id="57577"/>
    <lineage>
        <taxon>Eukaryota</taxon>
        <taxon>Viridiplantae</taxon>
        <taxon>Streptophyta</taxon>
        <taxon>Embryophyta</taxon>
        <taxon>Tracheophyta</taxon>
        <taxon>Spermatophyta</taxon>
        <taxon>Magnoliopsida</taxon>
        <taxon>eudicotyledons</taxon>
        <taxon>Gunneridae</taxon>
        <taxon>Pentapetalae</taxon>
        <taxon>rosids</taxon>
        <taxon>fabids</taxon>
        <taxon>Fabales</taxon>
        <taxon>Fabaceae</taxon>
        <taxon>Papilionoideae</taxon>
        <taxon>50 kb inversion clade</taxon>
        <taxon>NPAAA clade</taxon>
        <taxon>Hologalegina</taxon>
        <taxon>IRL clade</taxon>
        <taxon>Trifolieae</taxon>
        <taxon>Trifolium</taxon>
    </lineage>
</organism>